<dbReference type="Proteomes" id="UP001206572">
    <property type="component" value="Unassembled WGS sequence"/>
</dbReference>
<reference evidence="1 2" key="1">
    <citation type="submission" date="2022-08" db="EMBL/GenBank/DDBJ databases">
        <title>Reclassification of Massilia species as members of the genera Telluria, Duganella, Pseudoduganella, Mokoshia gen. nov. and Zemynaea gen. nov. using orthogonal and non-orthogonal genome-based approaches.</title>
        <authorList>
            <person name="Bowman J.P."/>
        </authorList>
    </citation>
    <scope>NUCLEOTIDE SEQUENCE [LARGE SCALE GENOMIC DNA]</scope>
    <source>
        <strain evidence="1 2">JCM 31661</strain>
    </source>
</reference>
<protein>
    <submittedName>
        <fullName evidence="1">Uncharacterized protein</fullName>
    </submittedName>
</protein>
<evidence type="ECO:0000313" key="1">
    <source>
        <dbReference type="EMBL" id="MCS0595339.1"/>
    </source>
</evidence>
<evidence type="ECO:0000313" key="2">
    <source>
        <dbReference type="Proteomes" id="UP001206572"/>
    </source>
</evidence>
<gene>
    <name evidence="1" type="ORF">NX780_03160</name>
</gene>
<dbReference type="EMBL" id="JANUHA010000002">
    <property type="protein sequence ID" value="MCS0595339.1"/>
    <property type="molecule type" value="Genomic_DNA"/>
</dbReference>
<sequence length="46" mass="5135">MLVKEKDMMMDELLLRTGMVHRWSLACAIAAASLTIRQSVALPEGF</sequence>
<accession>A0ABT2AGH3</accession>
<proteinExistence type="predicted"/>
<keyword evidence="2" id="KW-1185">Reference proteome</keyword>
<organism evidence="1 2">
    <name type="scientific">Massilia agri</name>
    <dbReference type="NCBI Taxonomy" id="1886785"/>
    <lineage>
        <taxon>Bacteria</taxon>
        <taxon>Pseudomonadati</taxon>
        <taxon>Pseudomonadota</taxon>
        <taxon>Betaproteobacteria</taxon>
        <taxon>Burkholderiales</taxon>
        <taxon>Oxalobacteraceae</taxon>
        <taxon>Telluria group</taxon>
        <taxon>Massilia</taxon>
    </lineage>
</organism>
<name>A0ABT2AGH3_9BURK</name>
<dbReference type="RefSeq" id="WP_258826424.1">
    <property type="nucleotide sequence ID" value="NZ_JANUHA010000002.1"/>
</dbReference>
<comment type="caution">
    <text evidence="1">The sequence shown here is derived from an EMBL/GenBank/DDBJ whole genome shotgun (WGS) entry which is preliminary data.</text>
</comment>